<dbReference type="Gene3D" id="1.10.20.10">
    <property type="entry name" value="Histone, subunit A"/>
    <property type="match status" value="1"/>
</dbReference>
<name>A0AAV9JN60_9PEZI</name>
<dbReference type="CDD" id="cd22906">
    <property type="entry name" value="HFD_DRAP1"/>
    <property type="match status" value="1"/>
</dbReference>
<feature type="domain" description="F-box" evidence="4">
    <location>
        <begin position="1"/>
        <end position="47"/>
    </location>
</feature>
<dbReference type="EMBL" id="JAVFHQ010000014">
    <property type="protein sequence ID" value="KAK4546527.1"/>
    <property type="molecule type" value="Genomic_DNA"/>
</dbReference>
<evidence type="ECO:0000313" key="6">
    <source>
        <dbReference type="Proteomes" id="UP001324427"/>
    </source>
</evidence>
<feature type="region of interest" description="Disordered" evidence="3">
    <location>
        <begin position="468"/>
        <end position="607"/>
    </location>
</feature>
<dbReference type="GO" id="GO:0046982">
    <property type="term" value="F:protein heterodimerization activity"/>
    <property type="evidence" value="ECO:0007669"/>
    <property type="project" value="InterPro"/>
</dbReference>
<dbReference type="GO" id="GO:0017054">
    <property type="term" value="C:negative cofactor 2 complex"/>
    <property type="evidence" value="ECO:0007669"/>
    <property type="project" value="TreeGrafter"/>
</dbReference>
<feature type="compositionally biased region" description="Basic and acidic residues" evidence="3">
    <location>
        <begin position="711"/>
        <end position="727"/>
    </location>
</feature>
<dbReference type="PANTHER" id="PTHR10252:SF5">
    <property type="entry name" value="DR1-ASSOCIATED COREPRESSOR"/>
    <property type="match status" value="1"/>
</dbReference>
<dbReference type="GO" id="GO:0016251">
    <property type="term" value="F:RNA polymerase II general transcription initiation factor activity"/>
    <property type="evidence" value="ECO:0007669"/>
    <property type="project" value="TreeGrafter"/>
</dbReference>
<comment type="subcellular location">
    <subcellularLocation>
        <location evidence="1">Nucleus</location>
    </subcellularLocation>
</comment>
<gene>
    <name evidence="5" type="ORF">LTR36_001744</name>
</gene>
<dbReference type="PANTHER" id="PTHR10252">
    <property type="entry name" value="HISTONE-LIKE TRANSCRIPTION FACTOR CCAAT-RELATED"/>
    <property type="match status" value="1"/>
</dbReference>
<evidence type="ECO:0000256" key="2">
    <source>
        <dbReference type="ARBA" id="ARBA00023242"/>
    </source>
</evidence>
<accession>A0AAV9JN60</accession>
<dbReference type="GO" id="GO:0001046">
    <property type="term" value="F:core promoter sequence-specific DNA binding"/>
    <property type="evidence" value="ECO:0007669"/>
    <property type="project" value="TreeGrafter"/>
</dbReference>
<organism evidence="5 6">
    <name type="scientific">Oleoguttula mirabilis</name>
    <dbReference type="NCBI Taxonomy" id="1507867"/>
    <lineage>
        <taxon>Eukaryota</taxon>
        <taxon>Fungi</taxon>
        <taxon>Dikarya</taxon>
        <taxon>Ascomycota</taxon>
        <taxon>Pezizomycotina</taxon>
        <taxon>Dothideomycetes</taxon>
        <taxon>Dothideomycetidae</taxon>
        <taxon>Mycosphaerellales</taxon>
        <taxon>Teratosphaeriaceae</taxon>
        <taxon>Oleoguttula</taxon>
    </lineage>
</organism>
<feature type="compositionally biased region" description="Gly residues" evidence="3">
    <location>
        <begin position="524"/>
        <end position="533"/>
    </location>
</feature>
<feature type="region of interest" description="Disordered" evidence="3">
    <location>
        <begin position="709"/>
        <end position="742"/>
    </location>
</feature>
<feature type="compositionally biased region" description="Polar residues" evidence="3">
    <location>
        <begin position="537"/>
        <end position="555"/>
    </location>
</feature>
<dbReference type="Pfam" id="PF00808">
    <property type="entry name" value="CBFD_NFYB_HMF"/>
    <property type="match status" value="1"/>
</dbReference>
<evidence type="ECO:0000313" key="5">
    <source>
        <dbReference type="EMBL" id="KAK4546527.1"/>
    </source>
</evidence>
<evidence type="ECO:0000256" key="3">
    <source>
        <dbReference type="SAM" id="MobiDB-lite"/>
    </source>
</evidence>
<dbReference type="AlphaFoldDB" id="A0AAV9JN60"/>
<evidence type="ECO:0000256" key="1">
    <source>
        <dbReference type="ARBA" id="ARBA00004123"/>
    </source>
</evidence>
<keyword evidence="2" id="KW-0539">Nucleus</keyword>
<dbReference type="SUPFAM" id="SSF47113">
    <property type="entry name" value="Histone-fold"/>
    <property type="match status" value="1"/>
</dbReference>
<dbReference type="InterPro" id="IPR050568">
    <property type="entry name" value="Transcr_DNA_Rep_Reg"/>
</dbReference>
<dbReference type="InterPro" id="IPR001810">
    <property type="entry name" value="F-box_dom"/>
</dbReference>
<dbReference type="PROSITE" id="PS50181">
    <property type="entry name" value="FBOX"/>
    <property type="match status" value="1"/>
</dbReference>
<reference evidence="5 6" key="1">
    <citation type="submission" date="2021-11" db="EMBL/GenBank/DDBJ databases">
        <title>Black yeast isolated from Biological Soil Crust.</title>
        <authorList>
            <person name="Kurbessoian T."/>
        </authorList>
    </citation>
    <scope>NUCLEOTIDE SEQUENCE [LARGE SCALE GENOMIC DNA]</scope>
    <source>
        <strain evidence="5 6">CCFEE 5522</strain>
    </source>
</reference>
<dbReference type="Proteomes" id="UP001324427">
    <property type="component" value="Unassembled WGS sequence"/>
</dbReference>
<dbReference type="InterPro" id="IPR003958">
    <property type="entry name" value="CBFA_NFYB_domain"/>
</dbReference>
<comment type="caution">
    <text evidence="5">The sequence shown here is derived from an EMBL/GenBank/DDBJ whole genome shotgun (WGS) entry which is preliminary data.</text>
</comment>
<keyword evidence="6" id="KW-1185">Reference proteome</keyword>
<proteinExistence type="predicted"/>
<evidence type="ECO:0000259" key="4">
    <source>
        <dbReference type="PROSITE" id="PS50181"/>
    </source>
</evidence>
<sequence length="742" mass="83266">MEKLPFELLELVIANADRSTLKPLRLTCKAFDTVTAPFLYHRLWISSHSLDLEVFGLVVSNPLLRKGVTELIWDDTTFCDSLMDRETYFRTTRAGVSTFGFTTKEEDSEVSEEGYQVFLKMSEAHHRIRKQKVDEQALIAALPLLGNLENVVLTNRSLRPMPDHSTAIGTSPTVRQWQAMPVVNDMFFLPYVNWSMVNGDNEDIILSAPDLRDIRNVDYHDDQWDEDFITFPEVARVRRPFRGLGILMGALARAEKITTGFTVRPQYWPGSDDNHNAGLSHWWLRAWHAGLDHMGSVFRNLTQLHLVLGCERAGKGRDTVRKGHLTQVLACLTRIEVLHLELIRYPVMDALGPDVLYTRLTEFTLIEGEVEPPKLFDFLNRHRQTLRSLELRHCHSRPWEWSELFYALQRERLCSSVTLQLPLLFAFGNNTFLVKLDRELRIRGARFGAFCLPLGGSHHICDLPRRSMDSKYRPQSPDLSSYAPQSPDLGGLRPQSPDLAGFAPPPNFPAFTQQRPQHRDRFGGAFGGNGLGGATVLNYSPTSIPQQQPVYTPQHRQPVMAPASRSKAQDEDDYMPDAPITKRPRREQQHPRAHASNGGPPRTQAGDATLGVQLKTSFPVARIKRIMQADEDVGKVAQVTPHVVSRALELFMIKLISASAIQARGGAQAIAGGGGKGPKRVLVQHVKKAIQADQTFDFLEQIITKVPDAPSKAKKEAAGSDSEEAKPARKRGKKRKDSADDG</sequence>
<dbReference type="InterPro" id="IPR009072">
    <property type="entry name" value="Histone-fold"/>
</dbReference>
<protein>
    <recommendedName>
        <fullName evidence="4">F-box domain-containing protein</fullName>
    </recommendedName>
</protein>